<evidence type="ECO:0000313" key="3">
    <source>
        <dbReference type="Proteomes" id="UP001212152"/>
    </source>
</evidence>
<dbReference type="EMBL" id="JADGJQ010000019">
    <property type="protein sequence ID" value="KAJ3179826.1"/>
    <property type="molecule type" value="Genomic_DNA"/>
</dbReference>
<feature type="compositionally biased region" description="Pro residues" evidence="1">
    <location>
        <begin position="549"/>
        <end position="560"/>
    </location>
</feature>
<feature type="compositionally biased region" description="Low complexity" evidence="1">
    <location>
        <begin position="533"/>
        <end position="548"/>
    </location>
</feature>
<reference evidence="2" key="1">
    <citation type="submission" date="2020-05" db="EMBL/GenBank/DDBJ databases">
        <title>Phylogenomic resolution of chytrid fungi.</title>
        <authorList>
            <person name="Stajich J.E."/>
            <person name="Amses K."/>
            <person name="Simmons R."/>
            <person name="Seto K."/>
            <person name="Myers J."/>
            <person name="Bonds A."/>
            <person name="Quandt C.A."/>
            <person name="Barry K."/>
            <person name="Liu P."/>
            <person name="Grigoriev I."/>
            <person name="Longcore J.E."/>
            <person name="James T.Y."/>
        </authorList>
    </citation>
    <scope>NUCLEOTIDE SEQUENCE</scope>
    <source>
        <strain evidence="2">JEL0379</strain>
    </source>
</reference>
<keyword evidence="3" id="KW-1185">Reference proteome</keyword>
<feature type="compositionally biased region" description="Low complexity" evidence="1">
    <location>
        <begin position="65"/>
        <end position="79"/>
    </location>
</feature>
<feature type="region of interest" description="Disordered" evidence="1">
    <location>
        <begin position="155"/>
        <end position="187"/>
    </location>
</feature>
<evidence type="ECO:0000313" key="2">
    <source>
        <dbReference type="EMBL" id="KAJ3179826.1"/>
    </source>
</evidence>
<feature type="compositionally biased region" description="Low complexity" evidence="1">
    <location>
        <begin position="561"/>
        <end position="585"/>
    </location>
</feature>
<accession>A0AAD5TNH6</accession>
<dbReference type="Proteomes" id="UP001212152">
    <property type="component" value="Unassembled WGS sequence"/>
</dbReference>
<name>A0AAD5TNH6_9FUNG</name>
<feature type="compositionally biased region" description="Polar residues" evidence="1">
    <location>
        <begin position="36"/>
        <end position="46"/>
    </location>
</feature>
<feature type="compositionally biased region" description="Basic and acidic residues" evidence="1">
    <location>
        <begin position="80"/>
        <end position="101"/>
    </location>
</feature>
<proteinExistence type="predicted"/>
<protein>
    <submittedName>
        <fullName evidence="2">Uncharacterized protein</fullName>
    </submittedName>
</protein>
<feature type="region of interest" description="Disordered" evidence="1">
    <location>
        <begin position="36"/>
        <end position="102"/>
    </location>
</feature>
<feature type="region of interest" description="Disordered" evidence="1">
    <location>
        <begin position="512"/>
        <end position="592"/>
    </location>
</feature>
<comment type="caution">
    <text evidence="2">The sequence shown here is derived from an EMBL/GenBank/DDBJ whole genome shotgun (WGS) entry which is preliminary data.</text>
</comment>
<dbReference type="AlphaFoldDB" id="A0AAD5TNH6"/>
<evidence type="ECO:0000256" key="1">
    <source>
        <dbReference type="SAM" id="MobiDB-lite"/>
    </source>
</evidence>
<organism evidence="2 3">
    <name type="scientific">Geranomyces variabilis</name>
    <dbReference type="NCBI Taxonomy" id="109894"/>
    <lineage>
        <taxon>Eukaryota</taxon>
        <taxon>Fungi</taxon>
        <taxon>Fungi incertae sedis</taxon>
        <taxon>Chytridiomycota</taxon>
        <taxon>Chytridiomycota incertae sedis</taxon>
        <taxon>Chytridiomycetes</taxon>
        <taxon>Spizellomycetales</taxon>
        <taxon>Powellomycetaceae</taxon>
        <taxon>Geranomyces</taxon>
    </lineage>
</organism>
<feature type="compositionally biased region" description="Low complexity" evidence="1">
    <location>
        <begin position="165"/>
        <end position="179"/>
    </location>
</feature>
<sequence length="654" mass="67909">MLAADPAMSAAEALVSLHTAPIHTTADAQSALLEASQTVRSPNSLPVTDKHMDWQPSAPAEDKPANAAMDWQASAAADADNTKSGDRSSLHSSREQQDEAKLGLGFGALDGLTEDVSGRFEALREDIMAVDGSMDLDSYLLSTYDVHAPTYVELEDRGRKKHTGGHAAASSSKGKAAGGSRRKAGNGIKLKPLNEINLLRSTRRAPPASSEERIPLPSIRAILQGKPPIQPSRSSIAPAAGPHGEVPYGLYRIPETLPIDAHTGRPYYPAHMSRGRVVSHVTADGRPIALVRGPIVRTAPVPIADPLGRSTRWLQSAPSGSGPLDASLLTVRPPPVPCPGAAVSPHGIEGVAVAAEGRSIKRRASGLGIPPSHQHLHPAPPPPHVDELVHRQQHHIAELHQQNVWLQQQLLAQAAAAAGSGPRALLPGGRSTPQPNSPAGTAVAVAAAPCPRRPCTPCPHHQHSHLPIHPVPPPQQLYRHQHHHAFPAPHAPLNPHKKKPYSIPDAVLARPRTKHAVAATTATTSHIQPQNPPSASAVTASATAVPVAGAPPTPHLPSPVSPKVSGSGDAARNQPMNRQQPQQQALDSAGGHRQAIAKLGEFLRKGSASGQSSMAAAAAAATAAAAASSTVTTVTTATTTMTPAAATPMAASST</sequence>
<gene>
    <name evidence="2" type="ORF">HDU87_002394</name>
</gene>